<keyword evidence="4" id="KW-1185">Reference proteome</keyword>
<dbReference type="Pfam" id="PF02720">
    <property type="entry name" value="DUF222"/>
    <property type="match status" value="1"/>
</dbReference>
<evidence type="ECO:0000313" key="3">
    <source>
        <dbReference type="EMBL" id="GEA80085.1"/>
    </source>
</evidence>
<comment type="caution">
    <text evidence="3">The sequence shown here is derived from an EMBL/GenBank/DDBJ whole genome shotgun (WGS) entry which is preliminary data.</text>
</comment>
<feature type="region of interest" description="Disordered" evidence="1">
    <location>
        <begin position="271"/>
        <end position="309"/>
    </location>
</feature>
<dbReference type="EMBL" id="BJLP01000005">
    <property type="protein sequence ID" value="GEA80085.1"/>
    <property type="molecule type" value="Genomic_DNA"/>
</dbReference>
<organism evidence="3 4">
    <name type="scientific">Cellulomonas uda</name>
    <dbReference type="NCBI Taxonomy" id="1714"/>
    <lineage>
        <taxon>Bacteria</taxon>
        <taxon>Bacillati</taxon>
        <taxon>Actinomycetota</taxon>
        <taxon>Actinomycetes</taxon>
        <taxon>Micrococcales</taxon>
        <taxon>Cellulomonadaceae</taxon>
        <taxon>Cellulomonas</taxon>
    </lineage>
</organism>
<dbReference type="SMART" id="SM00507">
    <property type="entry name" value="HNHc"/>
    <property type="match status" value="1"/>
</dbReference>
<evidence type="ECO:0000256" key="1">
    <source>
        <dbReference type="SAM" id="MobiDB-lite"/>
    </source>
</evidence>
<protein>
    <recommendedName>
        <fullName evidence="2">HNH nuclease domain-containing protein</fullName>
    </recommendedName>
</protein>
<dbReference type="InterPro" id="IPR003615">
    <property type="entry name" value="HNH_nuc"/>
</dbReference>
<feature type="compositionally biased region" description="Basic and acidic residues" evidence="1">
    <location>
        <begin position="475"/>
        <end position="486"/>
    </location>
</feature>
<dbReference type="Proteomes" id="UP000315842">
    <property type="component" value="Unassembled WGS sequence"/>
</dbReference>
<dbReference type="AlphaFoldDB" id="A0A4Y3KAS0"/>
<evidence type="ECO:0000313" key="4">
    <source>
        <dbReference type="Proteomes" id="UP000315842"/>
    </source>
</evidence>
<accession>A0A4Y3KAS0</accession>
<dbReference type="RefSeq" id="WP_141318510.1">
    <property type="nucleotide sequence ID" value="NZ_BJLP01000005.1"/>
</dbReference>
<feature type="region of interest" description="Disordered" evidence="1">
    <location>
        <begin position="475"/>
        <end position="529"/>
    </location>
</feature>
<evidence type="ECO:0000259" key="2">
    <source>
        <dbReference type="SMART" id="SM00507"/>
    </source>
</evidence>
<sequence length="529" mass="56081">MFERDGVEAGGSADRAVVPPSCHPDKDGEALLATLESVVALLAEASVRSRGAATWAPGVRARVLRVLDHVPGLVATLRSPVLVAQRDSAAAVGGERAFLDTRARLTGTSRFHAAREVGTAQALAELDQVREAVSRNVMPVGHADVLARTMHDARETVAAVLRAGPTQSQVVELARGTEVREFARSLAALVASHDHDQLEDARSAARRARFLHVTHHPDGTFLKGRLDPVSGEILARALDATGHREDDERTREQARADALAALAQHALRSDVRPAPGGEEPGPGAHGDGSGPDARGGGHGPTTRDGETVRGTASAPVAQVSLLVPAATWDEVRRRLAHRAGPGGRATGPDADGSATGTAPPQSVLPDVPVPAATTEDGTVLSRSELAAALCDCAMTRVVMDARGLPLDVGRTRRMFTPAQRTAVVTRDRMCAWNGCAVVPRFCEVHHMRWWHRDGGRSDLENAVLLCSHHHHHVHEQDLTVDRRTHPPGEGPAGEVGPSAGLAPPARYEFCERSGEPVNAPASRDDRART</sequence>
<name>A0A4Y3KAS0_CELUD</name>
<dbReference type="CDD" id="cd00085">
    <property type="entry name" value="HNHc"/>
    <property type="match status" value="1"/>
</dbReference>
<proteinExistence type="predicted"/>
<feature type="domain" description="HNH nuclease" evidence="2">
    <location>
        <begin position="418"/>
        <end position="471"/>
    </location>
</feature>
<dbReference type="InterPro" id="IPR003870">
    <property type="entry name" value="DUF222"/>
</dbReference>
<feature type="compositionally biased region" description="Gly residues" evidence="1">
    <location>
        <begin position="278"/>
        <end position="299"/>
    </location>
</feature>
<feature type="region of interest" description="Disordered" evidence="1">
    <location>
        <begin position="1"/>
        <end position="22"/>
    </location>
</feature>
<gene>
    <name evidence="3" type="ORF">CUD01_05290</name>
</gene>
<feature type="region of interest" description="Disordered" evidence="1">
    <location>
        <begin position="338"/>
        <end position="375"/>
    </location>
</feature>
<reference evidence="3 4" key="1">
    <citation type="submission" date="2019-06" db="EMBL/GenBank/DDBJ databases">
        <title>Whole genome shotgun sequence of Cellulomonas uda NBRC 3747.</title>
        <authorList>
            <person name="Hosoyama A."/>
            <person name="Uohara A."/>
            <person name="Ohji S."/>
            <person name="Ichikawa N."/>
        </authorList>
    </citation>
    <scope>NUCLEOTIDE SEQUENCE [LARGE SCALE GENOMIC DNA]</scope>
    <source>
        <strain evidence="3 4">NBRC 3747</strain>
    </source>
</reference>